<dbReference type="GO" id="GO:0016020">
    <property type="term" value="C:membrane"/>
    <property type="evidence" value="ECO:0007669"/>
    <property type="project" value="InterPro"/>
</dbReference>
<sequence length="733" mass="79321">MDQPNQSAAMVTAYSLIGATMFVLALGPFGLGKLGFLVATPWALLTLDARRITPLGYLAVYLSGLLMWLMLLLLEGSTATVNWTMGFGQIVYLATALPLFIGIGRAGRSVWMAPSYLWLPVAWSAVEYLRANLFGGFGLGQLAHAVTDSPQLLQLTDLLGSVGLSALMIGCGASVAEVIWITRRLRRLERHIPMPEVATTADEVTATSLAPSSQGKSVDLSRPMMVRRRESAFTSMQAAIRRNRDRARDHHLAMAALAILFTAGMLYFARYYGFQRVQETRNWKLFETSLYPLSVIGGSDSQQILRREFESRAAKDVTLRRMAIARYHRPLLLTALDAPPLIRMDAASLGMIDADGDLELPGAPQDDDLVPIELPGAPALVIYRQSNDERDDAALNVVEYAGSASGDDDANSDRLIDQATTIASSTKADGPWVVEMNLSDGGRQLDSLDPAATAVVPTSLWRPRCQAVSASDPAGAMPLRLACCVTSSSNIEIALREILSDAPEGSASVDLAVIVMPTRLTNATRWPRLMTRAVLAAAVANRCPLVGLVPDESMVVANCDGKLFCSSIGSKSLTPSVFENWFDEGFGEAVEQRGDVVEVRAMIDPRESFYVRSAGWFPFTCLLFSAATVVATRFRGKRNRNQVSTTRESGPVLGDRGAVGRPDSEQRDAGREVERRENMGQQAGGDADAGTSSPESGDGESNGQRTDRPPTRSRGRLRKPLSPRQPPSPGSNE</sequence>
<reference evidence="4 5" key="1">
    <citation type="submission" date="2019-02" db="EMBL/GenBank/DDBJ databases">
        <title>Deep-cultivation of Planctomycetes and their phenomic and genomic characterization uncovers novel biology.</title>
        <authorList>
            <person name="Wiegand S."/>
            <person name="Jogler M."/>
            <person name="Boedeker C."/>
            <person name="Pinto D."/>
            <person name="Vollmers J."/>
            <person name="Rivas-Marin E."/>
            <person name="Kohn T."/>
            <person name="Peeters S.H."/>
            <person name="Heuer A."/>
            <person name="Rast P."/>
            <person name="Oberbeckmann S."/>
            <person name="Bunk B."/>
            <person name="Jeske O."/>
            <person name="Meyerdierks A."/>
            <person name="Storesund J.E."/>
            <person name="Kallscheuer N."/>
            <person name="Luecker S."/>
            <person name="Lage O.M."/>
            <person name="Pohl T."/>
            <person name="Merkel B.J."/>
            <person name="Hornburger P."/>
            <person name="Mueller R.-W."/>
            <person name="Bruemmer F."/>
            <person name="Labrenz M."/>
            <person name="Spormann A.M."/>
            <person name="Op Den Camp H."/>
            <person name="Overmann J."/>
            <person name="Amann R."/>
            <person name="Jetten M.S.M."/>
            <person name="Mascher T."/>
            <person name="Medema M.H."/>
            <person name="Devos D.P."/>
            <person name="Kaster A.-K."/>
            <person name="Ovreas L."/>
            <person name="Rohde M."/>
            <person name="Galperin M.Y."/>
            <person name="Jogler C."/>
        </authorList>
    </citation>
    <scope>NUCLEOTIDE SEQUENCE [LARGE SCALE GENOMIC DNA]</scope>
    <source>
        <strain evidence="4 5">Pan14r</strain>
    </source>
</reference>
<keyword evidence="2" id="KW-1133">Transmembrane helix</keyword>
<comment type="caution">
    <text evidence="4">The sequence shown here is derived from an EMBL/GenBank/DDBJ whole genome shotgun (WGS) entry which is preliminary data.</text>
</comment>
<dbReference type="Proteomes" id="UP000317238">
    <property type="component" value="Unassembled WGS sequence"/>
</dbReference>
<dbReference type="GO" id="GO:0016410">
    <property type="term" value="F:N-acyltransferase activity"/>
    <property type="evidence" value="ECO:0007669"/>
    <property type="project" value="InterPro"/>
</dbReference>
<evidence type="ECO:0000256" key="2">
    <source>
        <dbReference type="SAM" id="Phobius"/>
    </source>
</evidence>
<dbReference type="PANTHER" id="PTHR38686">
    <property type="entry name" value="APOLIPOPROTEIN N-ACYLTRANSFERASE"/>
    <property type="match status" value="1"/>
</dbReference>
<keyword evidence="2" id="KW-0472">Membrane</keyword>
<feature type="transmembrane region" description="Helical" evidence="2">
    <location>
        <begin position="251"/>
        <end position="272"/>
    </location>
</feature>
<feature type="transmembrane region" description="Helical" evidence="2">
    <location>
        <begin position="86"/>
        <end position="104"/>
    </location>
</feature>
<evidence type="ECO:0000313" key="4">
    <source>
        <dbReference type="EMBL" id="TWT70849.1"/>
    </source>
</evidence>
<keyword evidence="4" id="KW-0449">Lipoprotein</keyword>
<name>A0A5C5Y7B4_9PLAN</name>
<feature type="transmembrane region" description="Helical" evidence="2">
    <location>
        <begin position="12"/>
        <end position="43"/>
    </location>
</feature>
<dbReference type="Pfam" id="PF20154">
    <property type="entry name" value="LNT_N"/>
    <property type="match status" value="1"/>
</dbReference>
<dbReference type="PANTHER" id="PTHR38686:SF1">
    <property type="entry name" value="APOLIPOPROTEIN N-ACYLTRANSFERASE"/>
    <property type="match status" value="1"/>
</dbReference>
<feature type="compositionally biased region" description="Polar residues" evidence="1">
    <location>
        <begin position="691"/>
        <end position="704"/>
    </location>
</feature>
<dbReference type="AlphaFoldDB" id="A0A5C5Y7B4"/>
<dbReference type="EMBL" id="SJPL01000001">
    <property type="protein sequence ID" value="TWT70849.1"/>
    <property type="molecule type" value="Genomic_DNA"/>
</dbReference>
<feature type="domain" description="Apolipoprotein N-acyltransferase N-terminal" evidence="3">
    <location>
        <begin position="19"/>
        <end position="173"/>
    </location>
</feature>
<proteinExistence type="predicted"/>
<keyword evidence="2" id="KW-0812">Transmembrane</keyword>
<dbReference type="InterPro" id="IPR004563">
    <property type="entry name" value="Apolipo_AcylTrfase"/>
</dbReference>
<feature type="compositionally biased region" description="Low complexity" evidence="1">
    <location>
        <begin position="680"/>
        <end position="690"/>
    </location>
</feature>
<feature type="transmembrane region" description="Helical" evidence="2">
    <location>
        <begin position="55"/>
        <end position="74"/>
    </location>
</feature>
<dbReference type="GO" id="GO:0042158">
    <property type="term" value="P:lipoprotein biosynthetic process"/>
    <property type="evidence" value="ECO:0007669"/>
    <property type="project" value="InterPro"/>
</dbReference>
<evidence type="ECO:0000256" key="1">
    <source>
        <dbReference type="SAM" id="MobiDB-lite"/>
    </source>
</evidence>
<feature type="compositionally biased region" description="Pro residues" evidence="1">
    <location>
        <begin position="723"/>
        <end position="733"/>
    </location>
</feature>
<feature type="compositionally biased region" description="Basic and acidic residues" evidence="1">
    <location>
        <begin position="662"/>
        <end position="678"/>
    </location>
</feature>
<organism evidence="4 5">
    <name type="scientific">Crateriforma conspicua</name>
    <dbReference type="NCBI Taxonomy" id="2527996"/>
    <lineage>
        <taxon>Bacteria</taxon>
        <taxon>Pseudomonadati</taxon>
        <taxon>Planctomycetota</taxon>
        <taxon>Planctomycetia</taxon>
        <taxon>Planctomycetales</taxon>
        <taxon>Planctomycetaceae</taxon>
        <taxon>Crateriforma</taxon>
    </lineage>
</organism>
<evidence type="ECO:0000259" key="3">
    <source>
        <dbReference type="Pfam" id="PF20154"/>
    </source>
</evidence>
<dbReference type="InterPro" id="IPR045378">
    <property type="entry name" value="LNT_N"/>
</dbReference>
<feature type="compositionally biased region" description="Basic residues" evidence="1">
    <location>
        <begin position="711"/>
        <end position="721"/>
    </location>
</feature>
<keyword evidence="5" id="KW-1185">Reference proteome</keyword>
<feature type="region of interest" description="Disordered" evidence="1">
    <location>
        <begin position="639"/>
        <end position="733"/>
    </location>
</feature>
<gene>
    <name evidence="4" type="ORF">Pan14r_31570</name>
</gene>
<keyword evidence="4" id="KW-0012">Acyltransferase</keyword>
<feature type="transmembrane region" description="Helical" evidence="2">
    <location>
        <begin position="615"/>
        <end position="634"/>
    </location>
</feature>
<feature type="transmembrane region" description="Helical" evidence="2">
    <location>
        <begin position="158"/>
        <end position="181"/>
    </location>
</feature>
<protein>
    <submittedName>
        <fullName evidence="4">Apolipoprotein N-acyltransferase</fullName>
    </submittedName>
</protein>
<keyword evidence="4" id="KW-0808">Transferase</keyword>
<accession>A0A5C5Y7B4</accession>
<evidence type="ECO:0000313" key="5">
    <source>
        <dbReference type="Proteomes" id="UP000317238"/>
    </source>
</evidence>